<feature type="transmembrane region" description="Helical" evidence="1">
    <location>
        <begin position="7"/>
        <end position="24"/>
    </location>
</feature>
<dbReference type="OrthoDB" id="9923846at2"/>
<accession>A0A1C3ZHZ6</accession>
<dbReference type="RefSeq" id="WP_092461486.1">
    <property type="nucleotide sequence ID" value="NZ_BJEE01000001.1"/>
</dbReference>
<name>A0A1C3ZHZ6_9LACO</name>
<evidence type="ECO:0000256" key="1">
    <source>
        <dbReference type="SAM" id="Phobius"/>
    </source>
</evidence>
<protein>
    <submittedName>
        <fullName evidence="2">Uncharacterized protein</fullName>
    </submittedName>
</protein>
<proteinExistence type="predicted"/>
<dbReference type="AlphaFoldDB" id="A0A1C3ZHZ6"/>
<gene>
    <name evidence="2" type="ORF">GA0061074_10217</name>
</gene>
<feature type="transmembrane region" description="Helical" evidence="1">
    <location>
        <begin position="59"/>
        <end position="80"/>
    </location>
</feature>
<reference evidence="3" key="1">
    <citation type="submission" date="2016-08" db="EMBL/GenBank/DDBJ databases">
        <authorList>
            <person name="Varghese N."/>
            <person name="Submissions Spin"/>
        </authorList>
    </citation>
    <scope>NUCLEOTIDE SEQUENCE [LARGE SCALE GENOMIC DNA]</scope>
    <source>
        <strain evidence="3">R-53094</strain>
    </source>
</reference>
<evidence type="ECO:0000313" key="3">
    <source>
        <dbReference type="Proteomes" id="UP000199268"/>
    </source>
</evidence>
<organism evidence="2 3">
    <name type="scientific">Weissella bombi</name>
    <dbReference type="NCBI Taxonomy" id="1505725"/>
    <lineage>
        <taxon>Bacteria</taxon>
        <taxon>Bacillati</taxon>
        <taxon>Bacillota</taxon>
        <taxon>Bacilli</taxon>
        <taxon>Lactobacillales</taxon>
        <taxon>Lactobacillaceae</taxon>
        <taxon>Weissella</taxon>
    </lineage>
</organism>
<feature type="transmembrane region" description="Helical" evidence="1">
    <location>
        <begin position="30"/>
        <end position="47"/>
    </location>
</feature>
<evidence type="ECO:0000313" key="2">
    <source>
        <dbReference type="EMBL" id="SCB81971.1"/>
    </source>
</evidence>
<sequence length="114" mass="13096">MTKQFRDNLIGLIAAFIFIVVMFMTDHLVWLLLIIFGPSLLITWLLNKYKPLRKGPEIAWWKAVLINFSAFFIVLIIVKVRLNDPIFSFESLIALIVFPIANALGILSHRSNPN</sequence>
<feature type="transmembrane region" description="Helical" evidence="1">
    <location>
        <begin position="86"/>
        <end position="107"/>
    </location>
</feature>
<keyword evidence="1" id="KW-0812">Transmembrane</keyword>
<dbReference type="EMBL" id="FMAO01000002">
    <property type="protein sequence ID" value="SCB81971.1"/>
    <property type="molecule type" value="Genomic_DNA"/>
</dbReference>
<keyword evidence="3" id="KW-1185">Reference proteome</keyword>
<dbReference type="Proteomes" id="UP000199268">
    <property type="component" value="Unassembled WGS sequence"/>
</dbReference>
<keyword evidence="1" id="KW-1133">Transmembrane helix</keyword>
<keyword evidence="1" id="KW-0472">Membrane</keyword>